<protein>
    <recommendedName>
        <fullName evidence="3">Aminotransferase-like plant mobile domain-containing protein</fullName>
    </recommendedName>
</protein>
<accession>A0A444YNE6</accession>
<sequence>MPMYDRIIPYLERARLYHLARLNSHWFWLDEPLDVAFQLGLPVDGEAMSGCLSEFEKFMEGARPAWEWFQDLFGELPPPNKVKQMTVHFTWFHERFRVYQQMRSRTLFSFTHVPTS</sequence>
<gene>
    <name evidence="1" type="ORF">Ahy_B06g082401</name>
</gene>
<dbReference type="AlphaFoldDB" id="A0A444YNE6"/>
<comment type="caution">
    <text evidence="1">The sequence shown here is derived from an EMBL/GenBank/DDBJ whole genome shotgun (WGS) entry which is preliminary data.</text>
</comment>
<evidence type="ECO:0008006" key="3">
    <source>
        <dbReference type="Google" id="ProtNLM"/>
    </source>
</evidence>
<dbReference type="EMBL" id="SDMP01000016">
    <property type="protein sequence ID" value="RYR03441.1"/>
    <property type="molecule type" value="Genomic_DNA"/>
</dbReference>
<dbReference type="Proteomes" id="UP000289738">
    <property type="component" value="Chromosome B06"/>
</dbReference>
<evidence type="ECO:0000313" key="2">
    <source>
        <dbReference type="Proteomes" id="UP000289738"/>
    </source>
</evidence>
<reference evidence="1 2" key="1">
    <citation type="submission" date="2019-01" db="EMBL/GenBank/DDBJ databases">
        <title>Sequencing of cultivated peanut Arachis hypogaea provides insights into genome evolution and oil improvement.</title>
        <authorList>
            <person name="Chen X."/>
        </authorList>
    </citation>
    <scope>NUCLEOTIDE SEQUENCE [LARGE SCALE GENOMIC DNA]</scope>
    <source>
        <strain evidence="2">cv. Fuhuasheng</strain>
        <tissue evidence="1">Leaves</tissue>
    </source>
</reference>
<organism evidence="1 2">
    <name type="scientific">Arachis hypogaea</name>
    <name type="common">Peanut</name>
    <dbReference type="NCBI Taxonomy" id="3818"/>
    <lineage>
        <taxon>Eukaryota</taxon>
        <taxon>Viridiplantae</taxon>
        <taxon>Streptophyta</taxon>
        <taxon>Embryophyta</taxon>
        <taxon>Tracheophyta</taxon>
        <taxon>Spermatophyta</taxon>
        <taxon>Magnoliopsida</taxon>
        <taxon>eudicotyledons</taxon>
        <taxon>Gunneridae</taxon>
        <taxon>Pentapetalae</taxon>
        <taxon>rosids</taxon>
        <taxon>fabids</taxon>
        <taxon>Fabales</taxon>
        <taxon>Fabaceae</taxon>
        <taxon>Papilionoideae</taxon>
        <taxon>50 kb inversion clade</taxon>
        <taxon>dalbergioids sensu lato</taxon>
        <taxon>Dalbergieae</taxon>
        <taxon>Pterocarpus clade</taxon>
        <taxon>Arachis</taxon>
    </lineage>
</organism>
<proteinExistence type="predicted"/>
<evidence type="ECO:0000313" key="1">
    <source>
        <dbReference type="EMBL" id="RYR03441.1"/>
    </source>
</evidence>
<keyword evidence="2" id="KW-1185">Reference proteome</keyword>
<name>A0A444YNE6_ARAHY</name>